<accession>A0AAD5GF86</accession>
<organism evidence="3 4">
    <name type="scientific">Ambrosia artemisiifolia</name>
    <name type="common">Common ragweed</name>
    <dbReference type="NCBI Taxonomy" id="4212"/>
    <lineage>
        <taxon>Eukaryota</taxon>
        <taxon>Viridiplantae</taxon>
        <taxon>Streptophyta</taxon>
        <taxon>Embryophyta</taxon>
        <taxon>Tracheophyta</taxon>
        <taxon>Spermatophyta</taxon>
        <taxon>Magnoliopsida</taxon>
        <taxon>eudicotyledons</taxon>
        <taxon>Gunneridae</taxon>
        <taxon>Pentapetalae</taxon>
        <taxon>asterids</taxon>
        <taxon>campanulids</taxon>
        <taxon>Asterales</taxon>
        <taxon>Asteraceae</taxon>
        <taxon>Asteroideae</taxon>
        <taxon>Heliantheae alliance</taxon>
        <taxon>Heliantheae</taxon>
        <taxon>Ambrosia</taxon>
    </lineage>
</organism>
<keyword evidence="2" id="KW-0812">Transmembrane</keyword>
<evidence type="ECO:0000256" key="1">
    <source>
        <dbReference type="SAM" id="MobiDB-lite"/>
    </source>
</evidence>
<dbReference type="Proteomes" id="UP001206925">
    <property type="component" value="Unassembled WGS sequence"/>
</dbReference>
<dbReference type="PANTHER" id="PTHR36804">
    <property type="entry name" value="OSJNBA0013K16.11 PROTEIN"/>
    <property type="match status" value="1"/>
</dbReference>
<evidence type="ECO:0000313" key="3">
    <source>
        <dbReference type="EMBL" id="KAI7740232.1"/>
    </source>
</evidence>
<comment type="caution">
    <text evidence="3">The sequence shown here is derived from an EMBL/GenBank/DDBJ whole genome shotgun (WGS) entry which is preliminary data.</text>
</comment>
<evidence type="ECO:0000256" key="2">
    <source>
        <dbReference type="SAM" id="Phobius"/>
    </source>
</evidence>
<sequence>MAAHFPNCCTKLEPPPPSSSSFSQTSSAPPSSFCSTTVSALPPINSHSLTPFPFSSLLPKPNPLFTHHHHHHHYHIHFNHQNRRIRNGRCKAMLLHDAPFAGAIGACVLNTLISPSPVGPNDNEDDDTMIDSADARFAVMGIISFLPYFNWMSWVFALMDSGDKRYAAYAIVYLAPYIRSNLSLLSDESWLPIASTLVGILHVQLEASIKNGDFRNFPLFNRKKNAKVLEQETRKDEQHLPFASDDSRSKVSDRGIPKQHTKQDQHLDDEGKKQ</sequence>
<proteinExistence type="predicted"/>
<feature type="transmembrane region" description="Helical" evidence="2">
    <location>
        <begin position="93"/>
        <end position="113"/>
    </location>
</feature>
<dbReference type="AlphaFoldDB" id="A0AAD5GF86"/>
<reference evidence="3" key="1">
    <citation type="submission" date="2022-06" db="EMBL/GenBank/DDBJ databases">
        <title>Uncovering the hologenomic basis of an extraordinary plant invasion.</title>
        <authorList>
            <person name="Bieker V.C."/>
            <person name="Martin M.D."/>
            <person name="Gilbert T."/>
            <person name="Hodgins K."/>
            <person name="Battlay P."/>
            <person name="Petersen B."/>
            <person name="Wilson J."/>
        </authorList>
    </citation>
    <scope>NUCLEOTIDE SEQUENCE</scope>
    <source>
        <strain evidence="3">AA19_3_7</strain>
        <tissue evidence="3">Leaf</tissue>
    </source>
</reference>
<feature type="region of interest" description="Disordered" evidence="1">
    <location>
        <begin position="230"/>
        <end position="274"/>
    </location>
</feature>
<dbReference type="PANTHER" id="PTHR36804:SF1">
    <property type="entry name" value="OS04G0585600 PROTEIN"/>
    <property type="match status" value="1"/>
</dbReference>
<keyword evidence="2" id="KW-1133">Transmembrane helix</keyword>
<name>A0AAD5GF86_AMBAR</name>
<gene>
    <name evidence="3" type="ORF">M8C21_031163</name>
</gene>
<dbReference type="EMBL" id="JAMZMK010008484">
    <property type="protein sequence ID" value="KAI7740232.1"/>
    <property type="molecule type" value="Genomic_DNA"/>
</dbReference>
<feature type="transmembrane region" description="Helical" evidence="2">
    <location>
        <begin position="137"/>
        <end position="159"/>
    </location>
</feature>
<keyword evidence="4" id="KW-1185">Reference proteome</keyword>
<keyword evidence="2" id="KW-0472">Membrane</keyword>
<protein>
    <submittedName>
        <fullName evidence="3">Uncharacterized protein</fullName>
    </submittedName>
</protein>
<evidence type="ECO:0000313" key="4">
    <source>
        <dbReference type="Proteomes" id="UP001206925"/>
    </source>
</evidence>